<feature type="compositionally biased region" description="Low complexity" evidence="1">
    <location>
        <begin position="343"/>
        <end position="356"/>
    </location>
</feature>
<dbReference type="AlphaFoldDB" id="A0A420Y1X1"/>
<dbReference type="OrthoDB" id="4065319at2759"/>
<keyword evidence="5" id="KW-1185">Reference proteome</keyword>
<dbReference type="Proteomes" id="UP000275385">
    <property type="component" value="Unassembled WGS sequence"/>
</dbReference>
<evidence type="ECO:0000256" key="3">
    <source>
        <dbReference type="SAM" id="SignalP"/>
    </source>
</evidence>
<reference evidence="4 5" key="1">
    <citation type="submission" date="2018-08" db="EMBL/GenBank/DDBJ databases">
        <title>Draft genome of the lignicolous fungus Coniochaeta pulveracea.</title>
        <authorList>
            <person name="Borstlap C.J."/>
            <person name="De Witt R.N."/>
            <person name="Botha A."/>
            <person name="Volschenk H."/>
        </authorList>
    </citation>
    <scope>NUCLEOTIDE SEQUENCE [LARGE SCALE GENOMIC DNA]</scope>
    <source>
        <strain evidence="4 5">CAB683</strain>
    </source>
</reference>
<organism evidence="4 5">
    <name type="scientific">Coniochaeta pulveracea</name>
    <dbReference type="NCBI Taxonomy" id="177199"/>
    <lineage>
        <taxon>Eukaryota</taxon>
        <taxon>Fungi</taxon>
        <taxon>Dikarya</taxon>
        <taxon>Ascomycota</taxon>
        <taxon>Pezizomycotina</taxon>
        <taxon>Sordariomycetes</taxon>
        <taxon>Sordariomycetidae</taxon>
        <taxon>Coniochaetales</taxon>
        <taxon>Coniochaetaceae</taxon>
        <taxon>Coniochaeta</taxon>
    </lineage>
</organism>
<keyword evidence="3" id="KW-0732">Signal</keyword>
<name>A0A420Y1X1_9PEZI</name>
<dbReference type="PANTHER" id="PTHR36089:SF1">
    <property type="entry name" value="CHITIN SYNTHASE 3 COMPLEX PROTEIN CSI2-RELATED"/>
    <property type="match status" value="1"/>
</dbReference>
<feature type="signal peptide" evidence="3">
    <location>
        <begin position="1"/>
        <end position="29"/>
    </location>
</feature>
<feature type="chain" id="PRO_5019003012" evidence="3">
    <location>
        <begin position="30"/>
        <end position="369"/>
    </location>
</feature>
<accession>A0A420Y1X1</accession>
<dbReference type="InterPro" id="IPR051009">
    <property type="entry name" value="PRM"/>
</dbReference>
<feature type="region of interest" description="Disordered" evidence="1">
    <location>
        <begin position="259"/>
        <end position="369"/>
    </location>
</feature>
<feature type="region of interest" description="Disordered" evidence="1">
    <location>
        <begin position="32"/>
        <end position="82"/>
    </location>
</feature>
<comment type="caution">
    <text evidence="4">The sequence shown here is derived from an EMBL/GenBank/DDBJ whole genome shotgun (WGS) entry which is preliminary data.</text>
</comment>
<keyword evidence="2" id="KW-0812">Transmembrane</keyword>
<feature type="region of interest" description="Disordered" evidence="1">
    <location>
        <begin position="188"/>
        <end position="223"/>
    </location>
</feature>
<keyword evidence="2" id="KW-1133">Transmembrane helix</keyword>
<proteinExistence type="predicted"/>
<feature type="compositionally biased region" description="Polar residues" evidence="1">
    <location>
        <begin position="309"/>
        <end position="319"/>
    </location>
</feature>
<dbReference type="GO" id="GO:0000324">
    <property type="term" value="C:fungal-type vacuole"/>
    <property type="evidence" value="ECO:0007669"/>
    <property type="project" value="TreeGrafter"/>
</dbReference>
<dbReference type="EMBL" id="QVQW01000066">
    <property type="protein sequence ID" value="RKU41862.1"/>
    <property type="molecule type" value="Genomic_DNA"/>
</dbReference>
<evidence type="ECO:0000313" key="4">
    <source>
        <dbReference type="EMBL" id="RKU41862.1"/>
    </source>
</evidence>
<evidence type="ECO:0000256" key="1">
    <source>
        <dbReference type="SAM" id="MobiDB-lite"/>
    </source>
</evidence>
<keyword evidence="2" id="KW-0472">Membrane</keyword>
<evidence type="ECO:0000256" key="2">
    <source>
        <dbReference type="SAM" id="Phobius"/>
    </source>
</evidence>
<dbReference type="PANTHER" id="PTHR36089">
    <property type="entry name" value="CHITIN SYNTHASE 3 COMPLEX PROTEIN CSI2-RELATED"/>
    <property type="match status" value="1"/>
</dbReference>
<protein>
    <submittedName>
        <fullName evidence="4">Uncharacterized protein</fullName>
    </submittedName>
</protein>
<sequence length="369" mass="38296">MARTRLSLKRSLLLSTFLALSSFSAVSLAATTETTAEDAKTTTTDNAAPAATTTDKAQSTTTSLPKLSSSTSTSADPTDLPALSTATTAKMPTLSKTVDNSVPTYPPPSPPPIANAPFMRQSTLPDGTVFICVGAILGLFGAAILIWRGVVAFLLKRSVEKAAKAQYVPDSKTSSNFPAPPAPFYHRYSTLDSTPNLSNPTTSGRGQRRTTRGPTVPSATPSMTNLFFSPTAAAGAGGNTSANRESRFLPSGFYAATSAAPANQGHGHSISLTDLAPGNRASQAVRTPPESPNLMPRMTPPAAGVGGHNHSQSSLSLSTPAAGGRAPSAFLEDILDDSPEAFPPQGMMPQQQQQGGSHLRHMSGSQNRF</sequence>
<evidence type="ECO:0000313" key="5">
    <source>
        <dbReference type="Proteomes" id="UP000275385"/>
    </source>
</evidence>
<gene>
    <name evidence="4" type="ORF">DL546_001783</name>
</gene>
<feature type="transmembrane region" description="Helical" evidence="2">
    <location>
        <begin position="128"/>
        <end position="155"/>
    </location>
</feature>
<feature type="compositionally biased region" description="Low complexity" evidence="1">
    <location>
        <begin position="41"/>
        <end position="81"/>
    </location>
</feature>
<feature type="compositionally biased region" description="Polar residues" evidence="1">
    <location>
        <begin position="190"/>
        <end position="199"/>
    </location>
</feature>